<sequence>MLLGFAISLIGLFLLLRNVLLFALGLKEKNKKEQLITVYLTLLFVVELFCHIIGWTNPGNNLFLSHYYFNSQFIILSVVFYQLLENKIFRKIILFNLFAISGAVLYSYIEDPSLYYRFNIIEVSLTSAALSLYSILYLIKTLRQSESFYYFNTGLLLYLTNSLFIFLSGNTETVFIEDPYIDIWIFNSLFYILYQAFIYKNWKLIKDSKKANL</sequence>
<evidence type="ECO:0000313" key="3">
    <source>
        <dbReference type="Proteomes" id="UP000182124"/>
    </source>
</evidence>
<name>A0A1G4V1C4_9FLAO</name>
<protein>
    <recommendedName>
        <fullName evidence="4">YhhN-like protein</fullName>
    </recommendedName>
</protein>
<dbReference type="eggNOG" id="ENOG5032RK2">
    <property type="taxonomic scope" value="Bacteria"/>
</dbReference>
<feature type="transmembrane region" description="Helical" evidence="1">
    <location>
        <begin position="67"/>
        <end position="84"/>
    </location>
</feature>
<feature type="transmembrane region" description="Helical" evidence="1">
    <location>
        <begin position="115"/>
        <end position="136"/>
    </location>
</feature>
<keyword evidence="1" id="KW-1133">Transmembrane helix</keyword>
<evidence type="ECO:0000313" key="2">
    <source>
        <dbReference type="EMBL" id="SCW99684.1"/>
    </source>
</evidence>
<organism evidence="2 3">
    <name type="scientific">Flavobacterium saliperosum</name>
    <dbReference type="NCBI Taxonomy" id="329186"/>
    <lineage>
        <taxon>Bacteria</taxon>
        <taxon>Pseudomonadati</taxon>
        <taxon>Bacteroidota</taxon>
        <taxon>Flavobacteriia</taxon>
        <taxon>Flavobacteriales</taxon>
        <taxon>Flavobacteriaceae</taxon>
        <taxon>Flavobacterium</taxon>
    </lineage>
</organism>
<dbReference type="EMBL" id="FMTY01000001">
    <property type="protein sequence ID" value="SCW99684.1"/>
    <property type="molecule type" value="Genomic_DNA"/>
</dbReference>
<reference evidence="2 3" key="1">
    <citation type="submission" date="2016-10" db="EMBL/GenBank/DDBJ databases">
        <authorList>
            <person name="de Groot N.N."/>
        </authorList>
    </citation>
    <scope>NUCLEOTIDE SEQUENCE [LARGE SCALE GENOMIC DNA]</scope>
    <source>
        <strain evidence="2 3">CGMCC 1.3801</strain>
    </source>
</reference>
<dbReference type="RefSeq" id="WP_023575102.1">
    <property type="nucleotide sequence ID" value="NZ_CBCSBQ010000034.1"/>
</dbReference>
<feature type="transmembrane region" description="Helical" evidence="1">
    <location>
        <begin position="36"/>
        <end position="55"/>
    </location>
</feature>
<feature type="transmembrane region" description="Helical" evidence="1">
    <location>
        <begin position="91"/>
        <end position="109"/>
    </location>
</feature>
<feature type="transmembrane region" description="Helical" evidence="1">
    <location>
        <begin position="181"/>
        <end position="199"/>
    </location>
</feature>
<gene>
    <name evidence="2" type="ORF">SAMN02927925_00001</name>
</gene>
<dbReference type="AlphaFoldDB" id="A0A1G4V1C4"/>
<accession>A0A1G4V1C4</accession>
<feature type="transmembrane region" description="Helical" evidence="1">
    <location>
        <begin position="6"/>
        <end position="24"/>
    </location>
</feature>
<feature type="transmembrane region" description="Helical" evidence="1">
    <location>
        <begin position="148"/>
        <end position="169"/>
    </location>
</feature>
<evidence type="ECO:0008006" key="4">
    <source>
        <dbReference type="Google" id="ProtNLM"/>
    </source>
</evidence>
<evidence type="ECO:0000256" key="1">
    <source>
        <dbReference type="SAM" id="Phobius"/>
    </source>
</evidence>
<dbReference type="Proteomes" id="UP000182124">
    <property type="component" value="Unassembled WGS sequence"/>
</dbReference>
<proteinExistence type="predicted"/>
<dbReference type="STRING" id="329186.SAMN02927925_00001"/>
<keyword evidence="1" id="KW-0472">Membrane</keyword>
<keyword evidence="1" id="KW-0812">Transmembrane</keyword>